<organism evidence="9 10">
    <name type="scientific">Fredinandcohnia quinoae</name>
    <dbReference type="NCBI Taxonomy" id="2918902"/>
    <lineage>
        <taxon>Bacteria</taxon>
        <taxon>Bacillati</taxon>
        <taxon>Bacillota</taxon>
        <taxon>Bacilli</taxon>
        <taxon>Bacillales</taxon>
        <taxon>Bacillaceae</taxon>
        <taxon>Fredinandcohnia</taxon>
    </lineage>
</organism>
<comment type="subunit">
    <text evidence="6">RNAP is composed of a core of 2 alpha, a beta and a beta' subunits. The core is associated with a delta subunit and one of several sigma factors.</text>
</comment>
<evidence type="ECO:0000256" key="1">
    <source>
        <dbReference type="ARBA" id="ARBA00009828"/>
    </source>
</evidence>
<dbReference type="Gene3D" id="1.10.10.1250">
    <property type="entry name" value="RNA polymerase, subunit delta, N-terminal domain"/>
    <property type="match status" value="1"/>
</dbReference>
<keyword evidence="3 6" id="KW-0808">Transferase</keyword>
<dbReference type="GO" id="GO:0003899">
    <property type="term" value="F:DNA-directed RNA polymerase activity"/>
    <property type="evidence" value="ECO:0007669"/>
    <property type="project" value="UniProtKB-UniRule"/>
</dbReference>
<comment type="caution">
    <text evidence="9">The sequence shown here is derived from an EMBL/GenBank/DDBJ whole genome shotgun (WGS) entry which is preliminary data.</text>
</comment>
<dbReference type="InterPro" id="IPR038087">
    <property type="entry name" value="RNAP_delta_N_dom_sf"/>
</dbReference>
<evidence type="ECO:0000256" key="6">
    <source>
        <dbReference type="HAMAP-Rule" id="MF_00357"/>
    </source>
</evidence>
<dbReference type="PROSITE" id="PS51913">
    <property type="entry name" value="HTH_HARE"/>
    <property type="match status" value="1"/>
</dbReference>
<dbReference type="RefSeq" id="WP_240256115.1">
    <property type="nucleotide sequence ID" value="NZ_JAKTTI010000019.1"/>
</dbReference>
<evidence type="ECO:0000313" key="9">
    <source>
        <dbReference type="EMBL" id="MCH1626199.1"/>
    </source>
</evidence>
<dbReference type="HAMAP" id="MF_00357">
    <property type="entry name" value="RNApol_bact_RpoE"/>
    <property type="match status" value="1"/>
</dbReference>
<evidence type="ECO:0000256" key="7">
    <source>
        <dbReference type="SAM" id="MobiDB-lite"/>
    </source>
</evidence>
<dbReference type="GO" id="GO:0000428">
    <property type="term" value="C:DNA-directed RNA polymerase complex"/>
    <property type="evidence" value="ECO:0007669"/>
    <property type="project" value="UniProtKB-KW"/>
</dbReference>
<dbReference type="Pfam" id="PF05066">
    <property type="entry name" value="HARE-HTH"/>
    <property type="match status" value="1"/>
</dbReference>
<dbReference type="Proteomes" id="UP001431131">
    <property type="component" value="Unassembled WGS sequence"/>
</dbReference>
<feature type="region of interest" description="Disordered" evidence="7">
    <location>
        <begin position="114"/>
        <end position="184"/>
    </location>
</feature>
<comment type="function">
    <text evidence="6">Participates in both the initiation and recycling phases of transcription. In the presence of the delta subunit, RNAP displays an increased specificity of transcription, a decreased affinity for nucleic acids, and an increased efficiency of RNA synthesis because of enhanced recycling.</text>
</comment>
<dbReference type="InterPro" id="IPR007759">
    <property type="entry name" value="Asxl_HARE-HTH"/>
</dbReference>
<reference evidence="9" key="1">
    <citation type="submission" date="2022-02" db="EMBL/GenBank/DDBJ databases">
        <title>Fredinandcohnia quinoae sp. nov. isolated from Chenopodium quinoa seeds.</title>
        <authorList>
            <person name="Saati-Santamaria Z."/>
            <person name="Flores-Felix J.D."/>
            <person name="Igual J.M."/>
            <person name="Velazquez E."/>
            <person name="Garcia-Fraile P."/>
            <person name="Martinez-Molina E."/>
        </authorList>
    </citation>
    <scope>NUCLEOTIDE SEQUENCE</scope>
    <source>
        <strain evidence="9">SECRCQ15</strain>
    </source>
</reference>
<dbReference type="AlphaFoldDB" id="A0AAW5EBP7"/>
<evidence type="ECO:0000256" key="2">
    <source>
        <dbReference type="ARBA" id="ARBA00022478"/>
    </source>
</evidence>
<name>A0AAW5EBP7_9BACI</name>
<protein>
    <recommendedName>
        <fullName evidence="6">Probable DNA-directed RNA polymerase subunit delta</fullName>
    </recommendedName>
    <alternativeName>
        <fullName evidence="6">RNAP delta factor</fullName>
    </alternativeName>
</protein>
<sequence length="184" mass="21868">MSLDQYSPEQIKEMSMLEVGYELFLTKKDAIAFQDLVDEIAKILNLSKEQVTSKIAQFYTDLNVDGRFITLGENRWGLRTWYPYEQIDEEVIAPVKPKKKKAKKKKEDDIVDFDEIDEDDLEYDDLDELDDDDIDDVDDEEEDEDFDEIDEEEDEEDFEDEELLEDDYDLDDDEELEDEEEDEV</sequence>
<accession>A0AAW5EBP7</accession>
<gene>
    <name evidence="6 9" type="primary">rpoE</name>
    <name evidence="9" type="ORF">MJG50_12735</name>
</gene>
<keyword evidence="5 6" id="KW-0804">Transcription</keyword>
<dbReference type="GO" id="GO:0006351">
    <property type="term" value="P:DNA-templated transcription"/>
    <property type="evidence" value="ECO:0007669"/>
    <property type="project" value="InterPro"/>
</dbReference>
<keyword evidence="2 6" id="KW-0240">DNA-directed RNA polymerase</keyword>
<evidence type="ECO:0000259" key="8">
    <source>
        <dbReference type="PROSITE" id="PS51913"/>
    </source>
</evidence>
<comment type="similarity">
    <text evidence="1 6">Belongs to the RpoE family.</text>
</comment>
<dbReference type="InterPro" id="IPR029757">
    <property type="entry name" value="RpoE"/>
</dbReference>
<dbReference type="EMBL" id="JAKTTI010000019">
    <property type="protein sequence ID" value="MCH1626199.1"/>
    <property type="molecule type" value="Genomic_DNA"/>
</dbReference>
<evidence type="ECO:0000256" key="3">
    <source>
        <dbReference type="ARBA" id="ARBA00022679"/>
    </source>
</evidence>
<dbReference type="GO" id="GO:0006355">
    <property type="term" value="P:regulation of DNA-templated transcription"/>
    <property type="evidence" value="ECO:0007669"/>
    <property type="project" value="UniProtKB-UniRule"/>
</dbReference>
<dbReference type="NCBIfam" id="TIGR04567">
    <property type="entry name" value="RNAP_delt_lowGC"/>
    <property type="match status" value="1"/>
</dbReference>
<evidence type="ECO:0000256" key="4">
    <source>
        <dbReference type="ARBA" id="ARBA00022695"/>
    </source>
</evidence>
<keyword evidence="10" id="KW-1185">Reference proteome</keyword>
<evidence type="ECO:0000256" key="5">
    <source>
        <dbReference type="ARBA" id="ARBA00023163"/>
    </source>
</evidence>
<feature type="domain" description="HTH HARE-type" evidence="8">
    <location>
        <begin position="14"/>
        <end position="81"/>
    </location>
</feature>
<evidence type="ECO:0000313" key="10">
    <source>
        <dbReference type="Proteomes" id="UP001431131"/>
    </source>
</evidence>
<proteinExistence type="inferred from homology"/>
<keyword evidence="4 6" id="KW-0548">Nucleotidyltransferase</keyword>